<name>A0A940YS57_9BURK</name>
<dbReference type="PROSITE" id="PS50931">
    <property type="entry name" value="HTH_LYSR"/>
    <property type="match status" value="1"/>
</dbReference>
<dbReference type="Gene3D" id="1.10.10.10">
    <property type="entry name" value="Winged helix-like DNA-binding domain superfamily/Winged helix DNA-binding domain"/>
    <property type="match status" value="1"/>
</dbReference>
<accession>A0A940YS57</accession>
<dbReference type="PANTHER" id="PTHR30537:SF74">
    <property type="entry name" value="HTH-TYPE TRANSCRIPTIONAL REGULATOR TRPI"/>
    <property type="match status" value="1"/>
</dbReference>
<reference evidence="6" key="1">
    <citation type="submission" date="2021-04" db="EMBL/GenBank/DDBJ databases">
        <title>The genome sequence of Ideonella sp. 4Y11.</title>
        <authorList>
            <person name="Liu Y."/>
        </authorList>
    </citation>
    <scope>NUCLEOTIDE SEQUENCE</scope>
    <source>
        <strain evidence="6">4Y11</strain>
    </source>
</reference>
<dbReference type="PANTHER" id="PTHR30537">
    <property type="entry name" value="HTH-TYPE TRANSCRIPTIONAL REGULATOR"/>
    <property type="match status" value="1"/>
</dbReference>
<dbReference type="InterPro" id="IPR036388">
    <property type="entry name" value="WH-like_DNA-bd_sf"/>
</dbReference>
<dbReference type="FunFam" id="1.10.10.10:FF:000001">
    <property type="entry name" value="LysR family transcriptional regulator"/>
    <property type="match status" value="1"/>
</dbReference>
<dbReference type="Pfam" id="PF03466">
    <property type="entry name" value="LysR_substrate"/>
    <property type="match status" value="1"/>
</dbReference>
<evidence type="ECO:0000259" key="5">
    <source>
        <dbReference type="PROSITE" id="PS50931"/>
    </source>
</evidence>
<keyword evidence="4" id="KW-0804">Transcription</keyword>
<protein>
    <submittedName>
        <fullName evidence="6">LysR family transcriptional regulator</fullName>
    </submittedName>
</protein>
<dbReference type="Proteomes" id="UP000678374">
    <property type="component" value="Unassembled WGS sequence"/>
</dbReference>
<gene>
    <name evidence="6" type="ORF">KAK06_23290</name>
</gene>
<keyword evidence="2" id="KW-0805">Transcription regulation</keyword>
<dbReference type="InterPro" id="IPR000847">
    <property type="entry name" value="LysR_HTH_N"/>
</dbReference>
<dbReference type="AlphaFoldDB" id="A0A940YS57"/>
<dbReference type="PRINTS" id="PR00039">
    <property type="entry name" value="HTHLYSR"/>
</dbReference>
<dbReference type="Gene3D" id="3.40.190.10">
    <property type="entry name" value="Periplasmic binding protein-like II"/>
    <property type="match status" value="2"/>
</dbReference>
<keyword evidence="7" id="KW-1185">Reference proteome</keyword>
<dbReference type="InterPro" id="IPR036390">
    <property type="entry name" value="WH_DNA-bd_sf"/>
</dbReference>
<dbReference type="SUPFAM" id="SSF53850">
    <property type="entry name" value="Periplasmic binding protein-like II"/>
    <property type="match status" value="1"/>
</dbReference>
<dbReference type="Pfam" id="PF00126">
    <property type="entry name" value="HTH_1"/>
    <property type="match status" value="1"/>
</dbReference>
<feature type="domain" description="HTH lysR-type" evidence="5">
    <location>
        <begin position="9"/>
        <end position="66"/>
    </location>
</feature>
<keyword evidence="3" id="KW-0238">DNA-binding</keyword>
<proteinExistence type="inferred from homology"/>
<sequence>MNRPPHRPLSLDGLRAFEAVARLLSFSAAADELHLTQPAVSRQIKSLEEELGAALFHRATRRVDLTSAGQALLRVVAPALARIDTSVRQIRMSRSREMVSVTTFPSMASLWLMPRLTDFERSHPGADIRIAATDRLIETDDFELDVALRHCRPEKAPAGSERLFPELLTPVIGAALHQAIARGEAPPLAAPADLAQHTLIEMDDGTPPAIALGWGAWLGAEQLGHLAPRRWITLNFTHQQVQAALAGHGVALARLALVHEMLARGDLVEPFGPAHRQQVPWLYWLVPLAGAGEPPRTEVQAFMAWVRAQAALTRVAIGDVADPESEVLPD</sequence>
<dbReference type="SUPFAM" id="SSF46785">
    <property type="entry name" value="Winged helix' DNA-binding domain"/>
    <property type="match status" value="1"/>
</dbReference>
<dbReference type="RefSeq" id="WP_210804564.1">
    <property type="nucleotide sequence ID" value="NZ_JAGQDE010000043.1"/>
</dbReference>
<organism evidence="6 7">
    <name type="scientific">Ideonella aquatica</name>
    <dbReference type="NCBI Taxonomy" id="2824119"/>
    <lineage>
        <taxon>Bacteria</taxon>
        <taxon>Pseudomonadati</taxon>
        <taxon>Pseudomonadota</taxon>
        <taxon>Betaproteobacteria</taxon>
        <taxon>Burkholderiales</taxon>
        <taxon>Sphaerotilaceae</taxon>
        <taxon>Ideonella</taxon>
    </lineage>
</organism>
<dbReference type="GO" id="GO:0043565">
    <property type="term" value="F:sequence-specific DNA binding"/>
    <property type="evidence" value="ECO:0007669"/>
    <property type="project" value="TreeGrafter"/>
</dbReference>
<evidence type="ECO:0000256" key="2">
    <source>
        <dbReference type="ARBA" id="ARBA00023015"/>
    </source>
</evidence>
<dbReference type="EMBL" id="JAGQDE010000043">
    <property type="protein sequence ID" value="MBQ0961882.1"/>
    <property type="molecule type" value="Genomic_DNA"/>
</dbReference>
<dbReference type="InterPro" id="IPR058163">
    <property type="entry name" value="LysR-type_TF_proteobact-type"/>
</dbReference>
<evidence type="ECO:0000256" key="1">
    <source>
        <dbReference type="ARBA" id="ARBA00009437"/>
    </source>
</evidence>
<evidence type="ECO:0000256" key="4">
    <source>
        <dbReference type="ARBA" id="ARBA00023163"/>
    </source>
</evidence>
<evidence type="ECO:0000313" key="7">
    <source>
        <dbReference type="Proteomes" id="UP000678374"/>
    </source>
</evidence>
<evidence type="ECO:0000313" key="6">
    <source>
        <dbReference type="EMBL" id="MBQ0961882.1"/>
    </source>
</evidence>
<dbReference type="InterPro" id="IPR005119">
    <property type="entry name" value="LysR_subst-bd"/>
</dbReference>
<dbReference type="GO" id="GO:0006351">
    <property type="term" value="P:DNA-templated transcription"/>
    <property type="evidence" value="ECO:0007669"/>
    <property type="project" value="TreeGrafter"/>
</dbReference>
<comment type="similarity">
    <text evidence="1">Belongs to the LysR transcriptional regulatory family.</text>
</comment>
<evidence type="ECO:0000256" key="3">
    <source>
        <dbReference type="ARBA" id="ARBA00023125"/>
    </source>
</evidence>
<dbReference type="GO" id="GO:0003700">
    <property type="term" value="F:DNA-binding transcription factor activity"/>
    <property type="evidence" value="ECO:0007669"/>
    <property type="project" value="InterPro"/>
</dbReference>
<comment type="caution">
    <text evidence="6">The sequence shown here is derived from an EMBL/GenBank/DDBJ whole genome shotgun (WGS) entry which is preliminary data.</text>
</comment>